<organism evidence="1">
    <name type="scientific">mine drainage metagenome</name>
    <dbReference type="NCBI Taxonomy" id="410659"/>
    <lineage>
        <taxon>unclassified sequences</taxon>
        <taxon>metagenomes</taxon>
        <taxon>ecological metagenomes</taxon>
    </lineage>
</organism>
<reference evidence="1" key="2">
    <citation type="journal article" date="2014" name="ISME J.">
        <title>Microbial stratification in low pH oxic and suboxic macroscopic growths along an acid mine drainage.</title>
        <authorList>
            <person name="Mendez-Garcia C."/>
            <person name="Mesa V."/>
            <person name="Sprenger R.R."/>
            <person name="Richter M."/>
            <person name="Diez M.S."/>
            <person name="Solano J."/>
            <person name="Bargiela R."/>
            <person name="Golyshina O.V."/>
            <person name="Manteca A."/>
            <person name="Ramos J.L."/>
            <person name="Gallego J.R."/>
            <person name="Llorente I."/>
            <person name="Martins Dos Santos V.A."/>
            <person name="Jensen O.N."/>
            <person name="Pelaez A.I."/>
            <person name="Sanchez J."/>
            <person name="Ferrer M."/>
        </authorList>
    </citation>
    <scope>NUCLEOTIDE SEQUENCE</scope>
</reference>
<reference evidence="1" key="1">
    <citation type="submission" date="2013-08" db="EMBL/GenBank/DDBJ databases">
        <authorList>
            <person name="Mendez C."/>
            <person name="Richter M."/>
            <person name="Ferrer M."/>
            <person name="Sanchez J."/>
        </authorList>
    </citation>
    <scope>NUCLEOTIDE SEQUENCE</scope>
</reference>
<sequence length="71" mass="8317">ASRSNVRLAVQETTWNFMLESDYVDDPSKLDKVIPPDSVPKRSIMIREQYTNHEEIIASIFHDLPEYVFFS</sequence>
<feature type="non-terminal residue" evidence="1">
    <location>
        <position position="1"/>
    </location>
</feature>
<proteinExistence type="predicted"/>
<gene>
    <name evidence="1" type="ORF">B1B_11314</name>
</gene>
<evidence type="ECO:0000313" key="1">
    <source>
        <dbReference type="EMBL" id="EQD50214.1"/>
    </source>
</evidence>
<protein>
    <submittedName>
        <fullName evidence="1">Molybdenum cofactor biosynthesis protein A</fullName>
    </submittedName>
</protein>
<dbReference type="AlphaFoldDB" id="T1BB34"/>
<dbReference type="EMBL" id="AUZY01007340">
    <property type="protein sequence ID" value="EQD50214.1"/>
    <property type="molecule type" value="Genomic_DNA"/>
</dbReference>
<comment type="caution">
    <text evidence="1">The sequence shown here is derived from an EMBL/GenBank/DDBJ whole genome shotgun (WGS) entry which is preliminary data.</text>
</comment>
<accession>T1BB34</accession>
<name>T1BB34_9ZZZZ</name>